<dbReference type="OrthoDB" id="6162055at2759"/>
<dbReference type="AlphaFoldDB" id="A0A9D4LTP3"/>
<accession>A0A9D4LTP3</accession>
<name>A0A9D4LTP3_DREPO</name>
<dbReference type="Proteomes" id="UP000828390">
    <property type="component" value="Unassembled WGS sequence"/>
</dbReference>
<comment type="caution">
    <text evidence="2">The sequence shown here is derived from an EMBL/GenBank/DDBJ whole genome shotgun (WGS) entry which is preliminary data.</text>
</comment>
<proteinExistence type="predicted"/>
<sequence length="137" mass="15368">MSYHLVKESLSLFDDDLSSQSETVKKKKSTKSPMQLISSKKKGVKKELHRIKKQQKMKSLNSKRNTDKKLPDGLKEAVDFTDMSVQSLCRISKLSAANESVAKVVLKEKTGYKIGEFRWTGGTIPPSTTPSFLNGFQ</sequence>
<dbReference type="EMBL" id="JAIWYP010000002">
    <property type="protein sequence ID" value="KAH3863584.1"/>
    <property type="molecule type" value="Genomic_DNA"/>
</dbReference>
<feature type="region of interest" description="Disordered" evidence="1">
    <location>
        <begin position="17"/>
        <end position="72"/>
    </location>
</feature>
<evidence type="ECO:0000256" key="1">
    <source>
        <dbReference type="SAM" id="MobiDB-lite"/>
    </source>
</evidence>
<protein>
    <submittedName>
        <fullName evidence="2">Uncharacterized protein</fullName>
    </submittedName>
</protein>
<gene>
    <name evidence="2" type="ORF">DPMN_026572</name>
</gene>
<reference evidence="2" key="1">
    <citation type="journal article" date="2019" name="bioRxiv">
        <title>The Genome of the Zebra Mussel, Dreissena polymorpha: A Resource for Invasive Species Research.</title>
        <authorList>
            <person name="McCartney M.A."/>
            <person name="Auch B."/>
            <person name="Kono T."/>
            <person name="Mallez S."/>
            <person name="Zhang Y."/>
            <person name="Obille A."/>
            <person name="Becker A."/>
            <person name="Abrahante J.E."/>
            <person name="Garbe J."/>
            <person name="Badalamenti J.P."/>
            <person name="Herman A."/>
            <person name="Mangelson H."/>
            <person name="Liachko I."/>
            <person name="Sullivan S."/>
            <person name="Sone E.D."/>
            <person name="Koren S."/>
            <person name="Silverstein K.A.T."/>
            <person name="Beckman K.B."/>
            <person name="Gohl D.M."/>
        </authorList>
    </citation>
    <scope>NUCLEOTIDE SEQUENCE</scope>
    <source>
        <strain evidence="2">Duluth1</strain>
        <tissue evidence="2">Whole animal</tissue>
    </source>
</reference>
<keyword evidence="3" id="KW-1185">Reference proteome</keyword>
<organism evidence="2 3">
    <name type="scientific">Dreissena polymorpha</name>
    <name type="common">Zebra mussel</name>
    <name type="synonym">Mytilus polymorpha</name>
    <dbReference type="NCBI Taxonomy" id="45954"/>
    <lineage>
        <taxon>Eukaryota</taxon>
        <taxon>Metazoa</taxon>
        <taxon>Spiralia</taxon>
        <taxon>Lophotrochozoa</taxon>
        <taxon>Mollusca</taxon>
        <taxon>Bivalvia</taxon>
        <taxon>Autobranchia</taxon>
        <taxon>Heteroconchia</taxon>
        <taxon>Euheterodonta</taxon>
        <taxon>Imparidentia</taxon>
        <taxon>Neoheterodontei</taxon>
        <taxon>Myida</taxon>
        <taxon>Dreissenoidea</taxon>
        <taxon>Dreissenidae</taxon>
        <taxon>Dreissena</taxon>
    </lineage>
</organism>
<evidence type="ECO:0000313" key="2">
    <source>
        <dbReference type="EMBL" id="KAH3863584.1"/>
    </source>
</evidence>
<evidence type="ECO:0000313" key="3">
    <source>
        <dbReference type="Proteomes" id="UP000828390"/>
    </source>
</evidence>
<feature type="compositionally biased region" description="Basic residues" evidence="1">
    <location>
        <begin position="39"/>
        <end position="56"/>
    </location>
</feature>
<reference evidence="2" key="2">
    <citation type="submission" date="2020-11" db="EMBL/GenBank/DDBJ databases">
        <authorList>
            <person name="McCartney M.A."/>
            <person name="Auch B."/>
            <person name="Kono T."/>
            <person name="Mallez S."/>
            <person name="Becker A."/>
            <person name="Gohl D.M."/>
            <person name="Silverstein K.A.T."/>
            <person name="Koren S."/>
            <person name="Bechman K.B."/>
            <person name="Herman A."/>
            <person name="Abrahante J.E."/>
            <person name="Garbe J."/>
        </authorList>
    </citation>
    <scope>NUCLEOTIDE SEQUENCE</scope>
    <source>
        <strain evidence="2">Duluth1</strain>
        <tissue evidence="2">Whole animal</tissue>
    </source>
</reference>